<evidence type="ECO:0000313" key="1">
    <source>
        <dbReference type="EMBL" id="GFH05566.1"/>
    </source>
</evidence>
<organism evidence="1 2">
    <name type="scientific">Haematococcus lacustris</name>
    <name type="common">Green alga</name>
    <name type="synonym">Haematococcus pluvialis</name>
    <dbReference type="NCBI Taxonomy" id="44745"/>
    <lineage>
        <taxon>Eukaryota</taxon>
        <taxon>Viridiplantae</taxon>
        <taxon>Chlorophyta</taxon>
        <taxon>core chlorophytes</taxon>
        <taxon>Chlorophyceae</taxon>
        <taxon>CS clade</taxon>
        <taxon>Chlamydomonadales</taxon>
        <taxon>Haematococcaceae</taxon>
        <taxon>Haematococcus</taxon>
    </lineage>
</organism>
<name>A0A699YEQ4_HAELA</name>
<dbReference type="AlphaFoldDB" id="A0A699YEQ4"/>
<accession>A0A699YEQ4</accession>
<keyword evidence="2" id="KW-1185">Reference proteome</keyword>
<proteinExistence type="predicted"/>
<gene>
    <name evidence="1" type="ORF">HaLaN_00048</name>
</gene>
<comment type="caution">
    <text evidence="1">The sequence shown here is derived from an EMBL/GenBank/DDBJ whole genome shotgun (WGS) entry which is preliminary data.</text>
</comment>
<protein>
    <submittedName>
        <fullName evidence="1">Uncharacterized protein</fullName>
    </submittedName>
</protein>
<evidence type="ECO:0000313" key="2">
    <source>
        <dbReference type="Proteomes" id="UP000485058"/>
    </source>
</evidence>
<sequence>MITEALSSLLTDLAAEKAGAQQHLQAANTRLSLVESLLTALAPDLSAASSAPCAMASMTQRLQAEQQRVSAAVAQIQERLEVLHFARTQWRRMLEMMAASAWSCIP</sequence>
<reference evidence="1 2" key="1">
    <citation type="submission" date="2020-02" db="EMBL/GenBank/DDBJ databases">
        <title>Draft genome sequence of Haematococcus lacustris strain NIES-144.</title>
        <authorList>
            <person name="Morimoto D."/>
            <person name="Nakagawa S."/>
            <person name="Yoshida T."/>
            <person name="Sawayama S."/>
        </authorList>
    </citation>
    <scope>NUCLEOTIDE SEQUENCE [LARGE SCALE GENOMIC DNA]</scope>
    <source>
        <strain evidence="1 2">NIES-144</strain>
    </source>
</reference>
<dbReference type="EMBL" id="BLLF01000002">
    <property type="protein sequence ID" value="GFH05566.1"/>
    <property type="molecule type" value="Genomic_DNA"/>
</dbReference>
<dbReference type="Proteomes" id="UP000485058">
    <property type="component" value="Unassembled WGS sequence"/>
</dbReference>